<evidence type="ECO:0000256" key="3">
    <source>
        <dbReference type="ARBA" id="ARBA00022679"/>
    </source>
</evidence>
<accession>A0A1L3KFD6</accession>
<evidence type="ECO:0000256" key="4">
    <source>
        <dbReference type="ARBA" id="ARBA00022695"/>
    </source>
</evidence>
<dbReference type="OrthoDB" id="6522at10239"/>
<dbReference type="Pfam" id="PF00680">
    <property type="entry name" value="RdRP_1"/>
    <property type="match status" value="1"/>
</dbReference>
<keyword evidence="5" id="KW-0693">Viral RNA replication</keyword>
<dbReference type="Proteomes" id="UP000201953">
    <property type="component" value="Segment"/>
</dbReference>
<keyword evidence="3" id="KW-0808">Transferase</keyword>
<evidence type="ECO:0000256" key="1">
    <source>
        <dbReference type="ARBA" id="ARBA00012494"/>
    </source>
</evidence>
<evidence type="ECO:0000313" key="8">
    <source>
        <dbReference type="Proteomes" id="UP000201953"/>
    </source>
</evidence>
<dbReference type="GO" id="GO:0039694">
    <property type="term" value="P:viral RNA genome replication"/>
    <property type="evidence" value="ECO:0007669"/>
    <property type="project" value="InterPro"/>
</dbReference>
<feature type="domain" description="RdRp catalytic" evidence="6">
    <location>
        <begin position="269"/>
        <end position="382"/>
    </location>
</feature>
<name>A0A1L3KFD6_9VIRU</name>
<dbReference type="PROSITE" id="PS50507">
    <property type="entry name" value="RDRP_SSRNA_POS"/>
    <property type="match status" value="1"/>
</dbReference>
<dbReference type="InterPro" id="IPR007094">
    <property type="entry name" value="RNA-dir_pol_PSvirus"/>
</dbReference>
<dbReference type="InterPro" id="IPR001205">
    <property type="entry name" value="RNA-dir_pol_C"/>
</dbReference>
<evidence type="ECO:0000256" key="2">
    <source>
        <dbReference type="ARBA" id="ARBA00022484"/>
    </source>
</evidence>
<dbReference type="EMBL" id="KX882996">
    <property type="protein sequence ID" value="APG76074.1"/>
    <property type="molecule type" value="Genomic_RNA"/>
</dbReference>
<dbReference type="SUPFAM" id="SSF56672">
    <property type="entry name" value="DNA/RNA polymerases"/>
    <property type="match status" value="1"/>
</dbReference>
<dbReference type="GO" id="GO:0003723">
    <property type="term" value="F:RNA binding"/>
    <property type="evidence" value="ECO:0007669"/>
    <property type="project" value="InterPro"/>
</dbReference>
<keyword evidence="2" id="KW-0696">RNA-directed RNA polymerase</keyword>
<reference evidence="7" key="1">
    <citation type="journal article" date="2016" name="Nature">
        <title>Redefining the invertebrate RNA virosphere.</title>
        <authorList>
            <person name="Shi M."/>
            <person name="Lin X.D."/>
            <person name="Tian J.H."/>
            <person name="Chen L.J."/>
            <person name="Chen X."/>
            <person name="Li C.X."/>
            <person name="Qin X.C."/>
            <person name="Li J."/>
            <person name="Cao J.P."/>
            <person name="Eden J.S."/>
            <person name="Buchmann J."/>
            <person name="Wang W."/>
            <person name="Xu J."/>
            <person name="Holmes E.C."/>
            <person name="Zhang Y.Z."/>
        </authorList>
    </citation>
    <scope>NUCLEOTIDE SEQUENCE [LARGE SCALE GENOMIC DNA]</scope>
    <source>
        <strain evidence="7">XSNXC32793</strain>
    </source>
</reference>
<evidence type="ECO:0000256" key="5">
    <source>
        <dbReference type="ARBA" id="ARBA00022953"/>
    </source>
</evidence>
<evidence type="ECO:0000313" key="7">
    <source>
        <dbReference type="EMBL" id="APG76074.1"/>
    </source>
</evidence>
<dbReference type="InterPro" id="IPR043502">
    <property type="entry name" value="DNA/RNA_pol_sf"/>
</dbReference>
<dbReference type="EC" id="2.7.7.48" evidence="1"/>
<sequence>MEWKDDPALHRCRYPVRTTAWCGVYARVMQFMIDGLQHVDGGAIGGPAWVLKWVMQRAKSTGKGQYALFQWLKGLSNFIEEHLDGQDLESAQVLLGLERCTPPAAWKKVELERELLQWISPDKELFKDQLDWCLDQLDEIFSDWSCRLKTTSRVKEHSFTEFCNDPLLWATSGGGPGVQWGGSRLRTKWAWAMKCLEDGVDMYKVAKNMPNVAHVALKEEPAKTRMVITTPMASYLRQAYALHLAGTPNIRSPIHTDRELMSLHHVTRDYYLSVDAKRFDQQVPVWLIEAILERMYKMVGMDWAWEEEKYHLRHLKVEMFGKLYPYKGGLLSGWRVTSLVGSLVSELICRWLRQRTGHVGMEYIVLGDDILIYGFGRCPDGAEWLGYIKEVGLDCTLEGNRTRMRGTFLRRVFGGSRTIMSAGRAVRQLFYANPWVQQYQYTDPAALSQSWLQVISRFPWVDVKAWLLREAASDMARWAAWKGWSASTWLELLTTDAGLGGLGSSDLHIPRSYVPTLVDHRDRALRGLKGSSAYRLYKVLCPQERTVSARELGRVFRYVRVPCVGMRMPRASCLTRIAFEDGDNRTSILLRVASTGFAGLPDYLKKLCPRWVRRAPWFRIVKWILAPDDIAVPSSLTVVPQVAKMYLDSVHRLAIASLNRTRLNVSIMKRQLYGWLVCEARKLVYPLGTW</sequence>
<dbReference type="KEGG" id="vg:30999579"/>
<proteinExistence type="predicted"/>
<keyword evidence="4" id="KW-0548">Nucleotidyltransferase</keyword>
<keyword evidence="8" id="KW-1185">Reference proteome</keyword>
<dbReference type="RefSeq" id="YP_009345028.1">
    <property type="nucleotide sequence ID" value="NC_033719.1"/>
</dbReference>
<organism evidence="7">
    <name type="scientific">Xingshan nematode virus 6</name>
    <dbReference type="NCBI Taxonomy" id="1923765"/>
    <lineage>
        <taxon>Viruses</taxon>
        <taxon>Riboviria</taxon>
        <taxon>Orthornavirae</taxon>
        <taxon>Duplornaviricota</taxon>
        <taxon>Chrymotiviricetes</taxon>
        <taxon>Ghabrivirales</taxon>
        <taxon>Betatotivirineae</taxon>
        <taxon>Inseviridae</taxon>
        <taxon>Insevirus</taxon>
        <taxon>Insevirus kyu</taxon>
    </lineage>
</organism>
<evidence type="ECO:0000259" key="6">
    <source>
        <dbReference type="PROSITE" id="PS50507"/>
    </source>
</evidence>
<dbReference type="GO" id="GO:0003968">
    <property type="term" value="F:RNA-directed RNA polymerase activity"/>
    <property type="evidence" value="ECO:0007669"/>
    <property type="project" value="InterPro"/>
</dbReference>
<dbReference type="GeneID" id="30999579"/>
<dbReference type="GO" id="GO:0006351">
    <property type="term" value="P:DNA-templated transcription"/>
    <property type="evidence" value="ECO:0007669"/>
    <property type="project" value="InterPro"/>
</dbReference>
<protein>
    <recommendedName>
        <fullName evidence="1">RNA-directed RNA polymerase</fullName>
        <ecNumber evidence="1">2.7.7.48</ecNumber>
    </recommendedName>
</protein>